<name>A0A1I4BFS6_9PROT</name>
<dbReference type="EMBL" id="FOSP01000012">
    <property type="protein sequence ID" value="SFK67333.1"/>
    <property type="molecule type" value="Genomic_DNA"/>
</dbReference>
<dbReference type="RefSeq" id="WP_090699294.1">
    <property type="nucleotide sequence ID" value="NZ_FOSP01000012.1"/>
</dbReference>
<feature type="region of interest" description="Disordered" evidence="1">
    <location>
        <begin position="1"/>
        <end position="23"/>
    </location>
</feature>
<evidence type="ECO:0000256" key="1">
    <source>
        <dbReference type="SAM" id="MobiDB-lite"/>
    </source>
</evidence>
<dbReference type="AlphaFoldDB" id="A0A1I4BFS6"/>
<gene>
    <name evidence="2" type="ORF">SAMN05216302_10124</name>
</gene>
<organism evidence="2 3">
    <name type="scientific">Nitrosomonas aestuarii</name>
    <dbReference type="NCBI Taxonomy" id="52441"/>
    <lineage>
        <taxon>Bacteria</taxon>
        <taxon>Pseudomonadati</taxon>
        <taxon>Pseudomonadota</taxon>
        <taxon>Betaproteobacteria</taxon>
        <taxon>Nitrosomonadales</taxon>
        <taxon>Nitrosomonadaceae</taxon>
        <taxon>Nitrosomonas</taxon>
    </lineage>
</organism>
<accession>A0A1I4BFS6</accession>
<reference evidence="3" key="1">
    <citation type="submission" date="2016-10" db="EMBL/GenBank/DDBJ databases">
        <authorList>
            <person name="Varghese N."/>
            <person name="Submissions S."/>
        </authorList>
    </citation>
    <scope>NUCLEOTIDE SEQUENCE [LARGE SCALE GENOMIC DNA]</scope>
    <source>
        <strain evidence="3">Nm69</strain>
    </source>
</reference>
<evidence type="ECO:0000313" key="2">
    <source>
        <dbReference type="EMBL" id="SFK67333.1"/>
    </source>
</evidence>
<keyword evidence="3" id="KW-1185">Reference proteome</keyword>
<feature type="region of interest" description="Disordered" evidence="1">
    <location>
        <begin position="60"/>
        <end position="116"/>
    </location>
</feature>
<dbReference type="OrthoDB" id="8546684at2"/>
<evidence type="ECO:0000313" key="3">
    <source>
        <dbReference type="Proteomes" id="UP000199533"/>
    </source>
</evidence>
<feature type="compositionally biased region" description="Basic and acidic residues" evidence="1">
    <location>
        <begin position="1"/>
        <end position="12"/>
    </location>
</feature>
<protein>
    <submittedName>
        <fullName evidence="2">Uncharacterized protein</fullName>
    </submittedName>
</protein>
<dbReference type="Proteomes" id="UP000199533">
    <property type="component" value="Unassembled WGS sequence"/>
</dbReference>
<dbReference type="STRING" id="52441.SAMN05216302_10124"/>
<sequence>MSKKPPFEHHTIDAAAKQKAPAENNLRKQKRRMLLKGTAALPVIMTLHSGAALARTSNLAGPAAPGDDIAKQNLGDGRGDRVVCMHPNPAKAEQELGGNAPPYDLGPAPSGHLEHNSYVDANGDTQPFSDIEQAMNCQTNNGGIAVSATAFTSILSKSGATIDTTW</sequence>
<proteinExistence type="predicted"/>